<dbReference type="PROSITE" id="PS50330">
    <property type="entry name" value="UIM"/>
    <property type="match status" value="1"/>
</dbReference>
<name>A0ABM0M728_SACKO</name>
<dbReference type="Gene3D" id="4.10.1110.10">
    <property type="entry name" value="AN1-like Zinc finger"/>
    <property type="match status" value="2"/>
</dbReference>
<dbReference type="Pfam" id="PF01428">
    <property type="entry name" value="zf-AN1"/>
    <property type="match status" value="2"/>
</dbReference>
<dbReference type="InterPro" id="IPR057357">
    <property type="entry name" value="Znf-C2H2_ZFAND2A/B"/>
</dbReference>
<reference evidence="9" key="1">
    <citation type="submission" date="2025-08" db="UniProtKB">
        <authorList>
            <consortium name="RefSeq"/>
        </authorList>
    </citation>
    <scope>IDENTIFICATION</scope>
    <source>
        <tissue evidence="9">Testes</tissue>
    </source>
</reference>
<feature type="region of interest" description="Disordered" evidence="6">
    <location>
        <begin position="229"/>
        <end position="253"/>
    </location>
</feature>
<keyword evidence="1" id="KW-0479">Metal-binding</keyword>
<evidence type="ECO:0000256" key="2">
    <source>
        <dbReference type="ARBA" id="ARBA00022737"/>
    </source>
</evidence>
<keyword evidence="4" id="KW-0862">Zinc</keyword>
<dbReference type="PANTHER" id="PTHR14677">
    <property type="entry name" value="ARSENITE INDUCUBLE RNA ASSOCIATED PROTEIN AIP-1-RELATED"/>
    <property type="match status" value="1"/>
</dbReference>
<dbReference type="InterPro" id="IPR000058">
    <property type="entry name" value="Znf_AN1"/>
</dbReference>
<dbReference type="InterPro" id="IPR003903">
    <property type="entry name" value="UIM_dom"/>
</dbReference>
<keyword evidence="3 5" id="KW-0863">Zinc-finger</keyword>
<feature type="domain" description="AN1-type" evidence="7">
    <location>
        <begin position="4"/>
        <end position="52"/>
    </location>
</feature>
<keyword evidence="2" id="KW-0677">Repeat</keyword>
<evidence type="ECO:0000256" key="5">
    <source>
        <dbReference type="PROSITE-ProRule" id="PRU00449"/>
    </source>
</evidence>
<dbReference type="Pfam" id="PF25403">
    <property type="entry name" value="zf-C2H2_ZFAND2"/>
    <property type="match status" value="1"/>
</dbReference>
<evidence type="ECO:0000256" key="6">
    <source>
        <dbReference type="SAM" id="MobiDB-lite"/>
    </source>
</evidence>
<feature type="compositionally biased region" description="Basic and acidic residues" evidence="6">
    <location>
        <begin position="188"/>
        <end position="200"/>
    </location>
</feature>
<proteinExistence type="predicted"/>
<feature type="compositionally biased region" description="Low complexity" evidence="6">
    <location>
        <begin position="147"/>
        <end position="170"/>
    </location>
</feature>
<dbReference type="Proteomes" id="UP000694865">
    <property type="component" value="Unplaced"/>
</dbReference>
<dbReference type="PANTHER" id="PTHR14677:SF20">
    <property type="entry name" value="ZINC FINGER AN1-TYPE CONTAINING 2A-RELATED"/>
    <property type="match status" value="1"/>
</dbReference>
<protein>
    <submittedName>
        <fullName evidence="9">AN1-type zinc finger protein 2B-like isoform X1</fullName>
    </submittedName>
</protein>
<feature type="region of interest" description="Disordered" evidence="6">
    <location>
        <begin position="134"/>
        <end position="212"/>
    </location>
</feature>
<gene>
    <name evidence="9" type="primary">LOC100368572</name>
</gene>
<evidence type="ECO:0000259" key="7">
    <source>
        <dbReference type="PROSITE" id="PS51039"/>
    </source>
</evidence>
<evidence type="ECO:0000256" key="1">
    <source>
        <dbReference type="ARBA" id="ARBA00022723"/>
    </source>
</evidence>
<dbReference type="SMART" id="SM00154">
    <property type="entry name" value="ZnF_AN1"/>
    <property type="match status" value="2"/>
</dbReference>
<dbReference type="GeneID" id="100368572"/>
<evidence type="ECO:0000313" key="8">
    <source>
        <dbReference type="Proteomes" id="UP000694865"/>
    </source>
</evidence>
<dbReference type="SMART" id="SM00726">
    <property type="entry name" value="UIM"/>
    <property type="match status" value="2"/>
</dbReference>
<dbReference type="RefSeq" id="XP_006815819.1">
    <property type="nucleotide sequence ID" value="XM_006815756.1"/>
</dbReference>
<keyword evidence="8" id="KW-1185">Reference proteome</keyword>
<evidence type="ECO:0000256" key="3">
    <source>
        <dbReference type="ARBA" id="ARBA00022771"/>
    </source>
</evidence>
<dbReference type="InterPro" id="IPR035896">
    <property type="entry name" value="AN1-like_Znf"/>
</dbReference>
<evidence type="ECO:0000313" key="9">
    <source>
        <dbReference type="RefSeq" id="XP_006815819.1"/>
    </source>
</evidence>
<organism evidence="8 9">
    <name type="scientific">Saccoglossus kowalevskii</name>
    <name type="common">Acorn worm</name>
    <dbReference type="NCBI Taxonomy" id="10224"/>
    <lineage>
        <taxon>Eukaryota</taxon>
        <taxon>Metazoa</taxon>
        <taxon>Hemichordata</taxon>
        <taxon>Enteropneusta</taxon>
        <taxon>Harrimaniidae</taxon>
        <taxon>Saccoglossus</taxon>
    </lineage>
</organism>
<dbReference type="PROSITE" id="PS51039">
    <property type="entry name" value="ZF_AN1"/>
    <property type="match status" value="2"/>
</dbReference>
<dbReference type="SUPFAM" id="SSF118310">
    <property type="entry name" value="AN1-like Zinc finger"/>
    <property type="match status" value="2"/>
</dbReference>
<sequence length="295" mass="33053">MEFPDLGQQCSDQTCKQLDFLPMKCDSCSRIFCKDHITYSSHNCESSYKKDVQVPVCPLCNKPVPVNRGEPPDIKVSEHIDRDCQSDPAKKKRKAYANRCNVKGCKQKELIPVICGSCQLNFCLKHRHTTDHKCEGFQGSGRGISKAGAAATRRVGASGSSSGSNPPSNTYNKAKSKPQVTALSNYGRDLDRERREREQQRQVQPQPQSAYSLQAGLSEDEAMARALQMSMADSQQPKQAAPKKTLTRQEQDDLALAQALAASEAEHRREQLRRRQVNKLYQPEITRWNIKTDGN</sequence>
<evidence type="ECO:0000256" key="4">
    <source>
        <dbReference type="ARBA" id="ARBA00022833"/>
    </source>
</evidence>
<accession>A0ABM0M728</accession>
<feature type="domain" description="AN1-type" evidence="7">
    <location>
        <begin position="94"/>
        <end position="142"/>
    </location>
</feature>